<dbReference type="GO" id="GO:0030570">
    <property type="term" value="F:pectate lyase activity"/>
    <property type="evidence" value="ECO:0007669"/>
    <property type="project" value="UniProtKB-UniRule"/>
</dbReference>
<evidence type="ECO:0000256" key="5">
    <source>
        <dbReference type="ARBA" id="ARBA00022525"/>
    </source>
</evidence>
<keyword evidence="8 10" id="KW-0456">Lyase</keyword>
<feature type="signal peptide" evidence="10">
    <location>
        <begin position="1"/>
        <end position="18"/>
    </location>
</feature>
<keyword evidence="12" id="KW-1185">Reference proteome</keyword>
<dbReference type="EC" id="4.2.2.2" evidence="10"/>
<comment type="subcellular location">
    <subcellularLocation>
        <location evidence="3 10">Secreted</location>
    </subcellularLocation>
</comment>
<dbReference type="PANTHER" id="PTHR33407">
    <property type="entry name" value="PECTATE LYASE F-RELATED"/>
    <property type="match status" value="1"/>
</dbReference>
<evidence type="ECO:0000256" key="8">
    <source>
        <dbReference type="ARBA" id="ARBA00023239"/>
    </source>
</evidence>
<comment type="catalytic activity">
    <reaction evidence="1 10">
        <text>Eliminative cleavage of (1-&gt;4)-alpha-D-galacturonan to give oligosaccharides with 4-deoxy-alpha-D-galact-4-enuronosyl groups at their non-reducing ends.</text>
        <dbReference type="EC" id="4.2.2.2"/>
    </reaction>
</comment>
<evidence type="ECO:0000256" key="7">
    <source>
        <dbReference type="ARBA" id="ARBA00022837"/>
    </source>
</evidence>
<comment type="caution">
    <text evidence="11">The sequence shown here is derived from an EMBL/GenBank/DDBJ whole genome shotgun (WGS) entry which is preliminary data.</text>
</comment>
<reference evidence="11" key="1">
    <citation type="submission" date="2021-05" db="EMBL/GenBank/DDBJ databases">
        <authorList>
            <person name="Stam R."/>
        </authorList>
    </citation>
    <scope>NUCLEOTIDE SEQUENCE</scope>
    <source>
        <strain evidence="11">CS162</strain>
    </source>
</reference>
<protein>
    <recommendedName>
        <fullName evidence="10">Pectate lyase</fullName>
        <ecNumber evidence="10">4.2.2.2</ecNumber>
    </recommendedName>
</protein>
<evidence type="ECO:0000256" key="4">
    <source>
        <dbReference type="ARBA" id="ARBA00006463"/>
    </source>
</evidence>
<evidence type="ECO:0000256" key="2">
    <source>
        <dbReference type="ARBA" id="ARBA00001913"/>
    </source>
</evidence>
<dbReference type="InterPro" id="IPR012334">
    <property type="entry name" value="Pectin_lyas_fold"/>
</dbReference>
<evidence type="ECO:0000313" key="12">
    <source>
        <dbReference type="Proteomes" id="UP000676310"/>
    </source>
</evidence>
<dbReference type="GeneID" id="67016785"/>
<evidence type="ECO:0000256" key="3">
    <source>
        <dbReference type="ARBA" id="ARBA00004613"/>
    </source>
</evidence>
<evidence type="ECO:0000313" key="11">
    <source>
        <dbReference type="EMBL" id="CAG5139512.1"/>
    </source>
</evidence>
<dbReference type="InterPro" id="IPR011050">
    <property type="entry name" value="Pectin_lyase_fold/virulence"/>
</dbReference>
<gene>
    <name evidence="11" type="ORF">ALTATR162_LOCUS505</name>
</gene>
<organism evidence="11 12">
    <name type="scientific">Alternaria atra</name>
    <dbReference type="NCBI Taxonomy" id="119953"/>
    <lineage>
        <taxon>Eukaryota</taxon>
        <taxon>Fungi</taxon>
        <taxon>Dikarya</taxon>
        <taxon>Ascomycota</taxon>
        <taxon>Pezizomycotina</taxon>
        <taxon>Dothideomycetes</taxon>
        <taxon>Pleosporomycetidae</taxon>
        <taxon>Pleosporales</taxon>
        <taxon>Pleosporineae</taxon>
        <taxon>Pleosporaceae</taxon>
        <taxon>Alternaria</taxon>
        <taxon>Alternaria sect. Ulocladioides</taxon>
    </lineage>
</organism>
<dbReference type="Proteomes" id="UP000676310">
    <property type="component" value="Unassembled WGS sequence"/>
</dbReference>
<dbReference type="InterPro" id="IPR004898">
    <property type="entry name" value="Pectate_lyase_PlyH/PlyE-like"/>
</dbReference>
<dbReference type="GO" id="GO:0045490">
    <property type="term" value="P:pectin catabolic process"/>
    <property type="evidence" value="ECO:0007669"/>
    <property type="project" value="TreeGrafter"/>
</dbReference>
<dbReference type="PANTHER" id="PTHR33407:SF9">
    <property type="entry name" value="PECTATE LYASE F-RELATED"/>
    <property type="match status" value="1"/>
</dbReference>
<name>A0A8J2N097_9PLEO</name>
<keyword evidence="5 10" id="KW-0964">Secreted</keyword>
<dbReference type="AlphaFoldDB" id="A0A8J2N097"/>
<feature type="chain" id="PRO_5035338810" description="Pectate lyase" evidence="10">
    <location>
        <begin position="19"/>
        <end position="244"/>
    </location>
</feature>
<proteinExistence type="inferred from homology"/>
<comment type="function">
    <text evidence="9 10">Pectinolytic enzyme consist of four classes of enzymes: pectin lyase, polygalacturonase, pectin methylesterase and rhamnogalacturonase. Among pectinolytic enzymes, pectin lyase is the most important in depolymerization of pectin, since it cleaves internal glycosidic bonds of highly methylated pectins. Favors pectate, the anion, over pectin, the methyl ester.</text>
</comment>
<comment type="cofactor">
    <cofactor evidence="2 10">
        <name>Ca(2+)</name>
        <dbReference type="ChEBI" id="CHEBI:29108"/>
    </cofactor>
</comment>
<dbReference type="EMBL" id="CAJRGZ010000015">
    <property type="protein sequence ID" value="CAG5139512.1"/>
    <property type="molecule type" value="Genomic_DNA"/>
</dbReference>
<comment type="similarity">
    <text evidence="4 10">Belongs to the polysaccharide lyase 3 family.</text>
</comment>
<dbReference type="Pfam" id="PF03211">
    <property type="entry name" value="Pectate_lyase"/>
    <property type="match status" value="1"/>
</dbReference>
<evidence type="ECO:0000256" key="1">
    <source>
        <dbReference type="ARBA" id="ARBA00000695"/>
    </source>
</evidence>
<sequence>MQFTQLTLAALAASLASSQVLTIPARVGTIQRASNSRISVDRDFGMAEFDSGVTCQQENPNGAPVFVLDDGVTISNLIIGPNQIDGIHCRGRCTLRNVWFRNVCEDAVSALGPGEVLIDGGGATGANDKVIQHNGRGRVTIRNYTVTNSGKLYRSCGNCSNNRENSPRHVVIENVRASGMTSDLVGINNNFGDTATISRSCGSSSRDVCENYLGVERGSPDGPPQNNNNGCLGAQGTLNALPTC</sequence>
<evidence type="ECO:0000256" key="6">
    <source>
        <dbReference type="ARBA" id="ARBA00022729"/>
    </source>
</evidence>
<dbReference type="GO" id="GO:0005576">
    <property type="term" value="C:extracellular region"/>
    <property type="evidence" value="ECO:0007669"/>
    <property type="project" value="UniProtKB-SubCell"/>
</dbReference>
<dbReference type="Gene3D" id="2.160.20.10">
    <property type="entry name" value="Single-stranded right-handed beta-helix, Pectin lyase-like"/>
    <property type="match status" value="1"/>
</dbReference>
<keyword evidence="7 10" id="KW-0106">Calcium</keyword>
<dbReference type="SUPFAM" id="SSF51126">
    <property type="entry name" value="Pectin lyase-like"/>
    <property type="match status" value="1"/>
</dbReference>
<evidence type="ECO:0000256" key="9">
    <source>
        <dbReference type="ARBA" id="ARBA00025679"/>
    </source>
</evidence>
<accession>A0A8J2N097</accession>
<dbReference type="RefSeq" id="XP_043164034.1">
    <property type="nucleotide sequence ID" value="XM_043308099.1"/>
</dbReference>
<keyword evidence="6 10" id="KW-0732">Signal</keyword>
<dbReference type="OrthoDB" id="441042at2759"/>
<evidence type="ECO:0000256" key="10">
    <source>
        <dbReference type="RuleBase" id="RU367009"/>
    </source>
</evidence>